<proteinExistence type="predicted"/>
<feature type="compositionally biased region" description="Basic and acidic residues" evidence="1">
    <location>
        <begin position="372"/>
        <end position="396"/>
    </location>
</feature>
<feature type="region of interest" description="Disordered" evidence="1">
    <location>
        <begin position="502"/>
        <end position="554"/>
    </location>
</feature>
<feature type="compositionally biased region" description="Polar residues" evidence="1">
    <location>
        <begin position="656"/>
        <end position="671"/>
    </location>
</feature>
<feature type="compositionally biased region" description="Basic and acidic residues" evidence="1">
    <location>
        <begin position="505"/>
        <end position="525"/>
    </location>
</feature>
<organism evidence="2 3">
    <name type="scientific">Patiria miniata</name>
    <name type="common">Bat star</name>
    <name type="synonym">Asterina miniata</name>
    <dbReference type="NCBI Taxonomy" id="46514"/>
    <lineage>
        <taxon>Eukaryota</taxon>
        <taxon>Metazoa</taxon>
        <taxon>Echinodermata</taxon>
        <taxon>Eleutherozoa</taxon>
        <taxon>Asterozoa</taxon>
        <taxon>Asteroidea</taxon>
        <taxon>Valvatacea</taxon>
        <taxon>Valvatida</taxon>
        <taxon>Asterinidae</taxon>
        <taxon>Patiria</taxon>
    </lineage>
</organism>
<evidence type="ECO:0000313" key="2">
    <source>
        <dbReference type="EnsemblMetazoa" id="XP_038054898.1"/>
    </source>
</evidence>
<evidence type="ECO:0000313" key="3">
    <source>
        <dbReference type="Proteomes" id="UP000887568"/>
    </source>
</evidence>
<dbReference type="GeneID" id="119727107"/>
<sequence length="671" mass="74816">MKNENYNFRENITPNQSVLNTVIELVEDLFLEASISASSHQYGLRLSSFQRMQICQREQVLIAVGGGVDELFRQACAAAKTDVTSAECSQVLDRVSGGKSEMARDQLIVWGVEMINDAQVSTVDEKSHDNQSQSLICNSEVSKESLLQFNNVSSRLDEKCLQVEETCVTMETHDAGFDGVRTFNEAVSDDLEGAESEMPDEPQDSGGPIDAQCIIEVEEDWSVLRDNGAKTLSNPLTGQDDAFDGFKIQEINLLSPPECLGDCRAALVKEDSGCLGLEEPLCKIPKLAKQPFGNCDTYSLKDKTDSETEVDKPATRSSEDFSRCCDENPICLDDRDLHPAIPPQETEEFLVCNENYDKSTKGMQAIASGNDTSHEELISSQEKKSEHGFDEPSEEKRDEEDGELTDMKIASQDVRQELQLTEDKEDNVNKHLPTTSATIPPKHQDQIVDGCSTPAERNNQDAGWIILQENPTPTEEALNQDCQIREETQPIHDQMVPSLLEEGESTDHEDGSHELYTDHADDDKGVSIVKRRKVDIDDSSAPPSPATNPNEVREQQLTEEASVVNRDGCRTAPQIASENQLVPQSSTTVFQWRHAINYQNQQPASSRPRLVTFDQQSTQLPDLEWRASPLPPCNRKRRVGLSRRQRVSHLHHASHPSCQQTRSSPNAEHEE</sequence>
<protein>
    <submittedName>
        <fullName evidence="2">Uncharacterized protein</fullName>
    </submittedName>
</protein>
<reference evidence="2" key="1">
    <citation type="submission" date="2022-11" db="UniProtKB">
        <authorList>
            <consortium name="EnsemblMetazoa"/>
        </authorList>
    </citation>
    <scope>IDENTIFICATION</scope>
</reference>
<feature type="region of interest" description="Disordered" evidence="1">
    <location>
        <begin position="300"/>
        <end position="321"/>
    </location>
</feature>
<dbReference type="RefSeq" id="XP_038054898.1">
    <property type="nucleotide sequence ID" value="XM_038198970.1"/>
</dbReference>
<feature type="region of interest" description="Disordered" evidence="1">
    <location>
        <begin position="622"/>
        <end position="671"/>
    </location>
</feature>
<evidence type="ECO:0000256" key="1">
    <source>
        <dbReference type="SAM" id="MobiDB-lite"/>
    </source>
</evidence>
<feature type="compositionally biased region" description="Basic residues" evidence="1">
    <location>
        <begin position="634"/>
        <end position="654"/>
    </location>
</feature>
<dbReference type="AlphaFoldDB" id="A0A913ZT15"/>
<keyword evidence="3" id="KW-1185">Reference proteome</keyword>
<dbReference type="EnsemblMetazoa" id="XM_038198970.1">
    <property type="protein sequence ID" value="XP_038054898.1"/>
    <property type="gene ID" value="LOC119727107"/>
</dbReference>
<accession>A0A913ZT15</accession>
<feature type="region of interest" description="Disordered" evidence="1">
    <location>
        <begin position="370"/>
        <end position="404"/>
    </location>
</feature>
<dbReference type="OrthoDB" id="10590887at2759"/>
<dbReference type="Proteomes" id="UP000887568">
    <property type="component" value="Unplaced"/>
</dbReference>
<dbReference type="OMA" id="RVSHLHH"/>
<name>A0A913ZT15_PATMI</name>